<evidence type="ECO:0000313" key="4">
    <source>
        <dbReference type="Proteomes" id="UP001238603"/>
    </source>
</evidence>
<keyword evidence="4" id="KW-1185">Reference proteome</keyword>
<dbReference type="GO" id="GO:0016853">
    <property type="term" value="F:isomerase activity"/>
    <property type="evidence" value="ECO:0007669"/>
    <property type="project" value="UniProtKB-KW"/>
</dbReference>
<dbReference type="Proteomes" id="UP001238603">
    <property type="component" value="Unassembled WGS sequence"/>
</dbReference>
<feature type="signal peptide" evidence="1">
    <location>
        <begin position="1"/>
        <end position="30"/>
    </location>
</feature>
<dbReference type="PANTHER" id="PTHR47698:SF2">
    <property type="entry name" value="FATTY-ACID-BINDING PROTEIN 3, CHLOROPLASTIC"/>
    <property type="match status" value="1"/>
</dbReference>
<organism evidence="3 4">
    <name type="scientific">Roseateles subflavus</name>
    <dbReference type="NCBI Taxonomy" id="3053353"/>
    <lineage>
        <taxon>Bacteria</taxon>
        <taxon>Pseudomonadati</taxon>
        <taxon>Pseudomonadota</taxon>
        <taxon>Betaproteobacteria</taxon>
        <taxon>Burkholderiales</taxon>
        <taxon>Sphaerotilaceae</taxon>
        <taxon>Roseateles</taxon>
    </lineage>
</organism>
<reference evidence="3 4" key="1">
    <citation type="submission" date="2023-06" db="EMBL/GenBank/DDBJ databases">
        <title>Pelomonas sp. APW6 16S ribosomal RNA gene genome sequencing and assembly.</title>
        <authorList>
            <person name="Woo H."/>
        </authorList>
    </citation>
    <scope>NUCLEOTIDE SEQUENCE [LARGE SCALE GENOMIC DNA]</scope>
    <source>
        <strain evidence="3 4">APW6</strain>
    </source>
</reference>
<proteinExistence type="predicted"/>
<evidence type="ECO:0000259" key="2">
    <source>
        <dbReference type="Pfam" id="PF16036"/>
    </source>
</evidence>
<dbReference type="Pfam" id="PF16036">
    <property type="entry name" value="Chalcone_3"/>
    <property type="match status" value="1"/>
</dbReference>
<keyword evidence="3" id="KW-0413">Isomerase</keyword>
<accession>A0ABT7LD94</accession>
<dbReference type="InterPro" id="IPR036298">
    <property type="entry name" value="Chalcone_isomerase_sf"/>
</dbReference>
<protein>
    <submittedName>
        <fullName evidence="3">Chalcone isomerase family protein</fullName>
    </submittedName>
</protein>
<dbReference type="Gene3D" id="3.50.70.10">
    <property type="match status" value="1"/>
</dbReference>
<keyword evidence="1" id="KW-0732">Signal</keyword>
<dbReference type="RefSeq" id="WP_285980955.1">
    <property type="nucleotide sequence ID" value="NZ_JASVDS010000001.1"/>
</dbReference>
<gene>
    <name evidence="3" type="ORF">QRD43_02825</name>
</gene>
<dbReference type="EMBL" id="JASVDS010000001">
    <property type="protein sequence ID" value="MDL5030828.1"/>
    <property type="molecule type" value="Genomic_DNA"/>
</dbReference>
<dbReference type="InterPro" id="IPR016087">
    <property type="entry name" value="Chalcone_isomerase"/>
</dbReference>
<feature type="chain" id="PRO_5045172582" evidence="1">
    <location>
        <begin position="31"/>
        <end position="201"/>
    </location>
</feature>
<evidence type="ECO:0000313" key="3">
    <source>
        <dbReference type="EMBL" id="MDL5030828.1"/>
    </source>
</evidence>
<dbReference type="PANTHER" id="PTHR47698">
    <property type="entry name" value="FATTY-ACID-BINDING PROTEIN 3, CHLOROPLASTIC"/>
    <property type="match status" value="1"/>
</dbReference>
<name>A0ABT7LD94_9BURK</name>
<comment type="caution">
    <text evidence="3">The sequence shown here is derived from an EMBL/GenBank/DDBJ whole genome shotgun (WGS) entry which is preliminary data.</text>
</comment>
<sequence>MHLRLTPRLNRRTLIAAGLLAAALPWSAQAMDVAGVNVEPTAKVAGKELKLNGAGVRTRVIIKVYVMALYLTEKKDTAAAVLDAPGPRRFALTMLREVTGDDFGQAFMAGITANTDKAERSKFVNQLAAFGEVFVNQGTMKKGDVLTADWVPGTGMVMAINGKSVGEPLPDVGFYNAVLKIWLGEKPVDTSLKPALLGGKA</sequence>
<evidence type="ECO:0000256" key="1">
    <source>
        <dbReference type="SAM" id="SignalP"/>
    </source>
</evidence>
<dbReference type="InterPro" id="IPR016088">
    <property type="entry name" value="Chalcone_isomerase_3-sand"/>
</dbReference>
<dbReference type="SUPFAM" id="SSF54626">
    <property type="entry name" value="Chalcone isomerase"/>
    <property type="match status" value="1"/>
</dbReference>
<feature type="domain" description="Chalcone isomerase" evidence="2">
    <location>
        <begin position="30"/>
        <end position="198"/>
    </location>
</feature>